<accession>A0A1Y1W871</accession>
<evidence type="ECO:0000313" key="1">
    <source>
        <dbReference type="EMBL" id="ORX69740.1"/>
    </source>
</evidence>
<name>A0A1Y1W871_9FUNG</name>
<dbReference type="EMBL" id="MCFD01000007">
    <property type="protein sequence ID" value="ORX69740.1"/>
    <property type="molecule type" value="Genomic_DNA"/>
</dbReference>
<dbReference type="RefSeq" id="XP_040743428.1">
    <property type="nucleotide sequence ID" value="XM_040887714.1"/>
</dbReference>
<keyword evidence="2" id="KW-1185">Reference proteome</keyword>
<organism evidence="1 2">
    <name type="scientific">Linderina pennispora</name>
    <dbReference type="NCBI Taxonomy" id="61395"/>
    <lineage>
        <taxon>Eukaryota</taxon>
        <taxon>Fungi</taxon>
        <taxon>Fungi incertae sedis</taxon>
        <taxon>Zoopagomycota</taxon>
        <taxon>Kickxellomycotina</taxon>
        <taxon>Kickxellomycetes</taxon>
        <taxon>Kickxellales</taxon>
        <taxon>Kickxellaceae</taxon>
        <taxon>Linderina</taxon>
    </lineage>
</organism>
<gene>
    <name evidence="1" type="ORF">DL89DRAFT_267901</name>
</gene>
<proteinExistence type="predicted"/>
<dbReference type="AlphaFoldDB" id="A0A1Y1W871"/>
<dbReference type="Proteomes" id="UP000193922">
    <property type="component" value="Unassembled WGS sequence"/>
</dbReference>
<comment type="caution">
    <text evidence="1">The sequence shown here is derived from an EMBL/GenBank/DDBJ whole genome shotgun (WGS) entry which is preliminary data.</text>
</comment>
<evidence type="ECO:0000313" key="2">
    <source>
        <dbReference type="Proteomes" id="UP000193922"/>
    </source>
</evidence>
<protein>
    <submittedName>
        <fullName evidence="1">Uncharacterized protein</fullName>
    </submittedName>
</protein>
<sequence length="66" mass="7003">MPVARVWLAHTWNGDGAGKGSEAAGVITEWRIGKSPVCYTDLVPRAKAGSQGIALSQKQEGRFGYA</sequence>
<dbReference type="GeneID" id="63804362"/>
<reference evidence="1 2" key="1">
    <citation type="submission" date="2016-07" db="EMBL/GenBank/DDBJ databases">
        <title>Pervasive Adenine N6-methylation of Active Genes in Fungi.</title>
        <authorList>
            <consortium name="DOE Joint Genome Institute"/>
            <person name="Mondo S.J."/>
            <person name="Dannebaum R.O."/>
            <person name="Kuo R.C."/>
            <person name="Labutti K."/>
            <person name="Haridas S."/>
            <person name="Kuo A."/>
            <person name="Salamov A."/>
            <person name="Ahrendt S.R."/>
            <person name="Lipzen A."/>
            <person name="Sullivan W."/>
            <person name="Andreopoulos W.B."/>
            <person name="Clum A."/>
            <person name="Lindquist E."/>
            <person name="Daum C."/>
            <person name="Ramamoorthy G.K."/>
            <person name="Gryganskyi A."/>
            <person name="Culley D."/>
            <person name="Magnuson J.K."/>
            <person name="James T.Y."/>
            <person name="O'Malley M.A."/>
            <person name="Stajich J.E."/>
            <person name="Spatafora J.W."/>
            <person name="Visel A."/>
            <person name="Grigoriev I.V."/>
        </authorList>
    </citation>
    <scope>NUCLEOTIDE SEQUENCE [LARGE SCALE GENOMIC DNA]</scope>
    <source>
        <strain evidence="1 2">ATCC 12442</strain>
    </source>
</reference>